<evidence type="ECO:0000313" key="2">
    <source>
        <dbReference type="Proteomes" id="UP000250242"/>
    </source>
</evidence>
<dbReference type="RefSeq" id="WP_113062512.1">
    <property type="nucleotide sequence ID" value="NZ_UATH01000001.1"/>
</dbReference>
<name>A0A2X1ULL5_9BURK</name>
<protein>
    <submittedName>
        <fullName evidence="1">Uncharacterized protein</fullName>
    </submittedName>
</protein>
<evidence type="ECO:0000313" key="1">
    <source>
        <dbReference type="EMBL" id="SPY08028.1"/>
    </source>
</evidence>
<dbReference type="AlphaFoldDB" id="A0A2X1ULL5"/>
<proteinExistence type="predicted"/>
<dbReference type="Proteomes" id="UP000250242">
    <property type="component" value="Unassembled WGS sequence"/>
</dbReference>
<accession>A0A2X1ULL5</accession>
<organism evidence="1 2">
    <name type="scientific">Oligella urethralis</name>
    <dbReference type="NCBI Taxonomy" id="90245"/>
    <lineage>
        <taxon>Bacteria</taxon>
        <taxon>Pseudomonadati</taxon>
        <taxon>Pseudomonadota</taxon>
        <taxon>Betaproteobacteria</taxon>
        <taxon>Burkholderiales</taxon>
        <taxon>Alcaligenaceae</taxon>
        <taxon>Oligella</taxon>
    </lineage>
</organism>
<gene>
    <name evidence="1" type="ORF">NCTC11009_01245</name>
</gene>
<reference evidence="1 2" key="1">
    <citation type="submission" date="2018-06" db="EMBL/GenBank/DDBJ databases">
        <authorList>
            <consortium name="Pathogen Informatics"/>
            <person name="Doyle S."/>
        </authorList>
    </citation>
    <scope>NUCLEOTIDE SEQUENCE [LARGE SCALE GENOMIC DNA]</scope>
    <source>
        <strain evidence="1 2">NCTC11009</strain>
    </source>
</reference>
<dbReference type="EMBL" id="UATH01000001">
    <property type="protein sequence ID" value="SPY08028.1"/>
    <property type="molecule type" value="Genomic_DNA"/>
</dbReference>
<sequence length="172" mass="19255">MIKLKAANLRKFEHKMNKWIKESELEAAEVARGLAVTGFNQILERSAQRSGDFAANWQFSINAVNYTFKNLKLLPEGASPDDWFIMGDKPAINYAKQNNKGRDRGYKLGDTFYVSNSATNAGNDYAVWIEEGSINFREGNLGMPVASAMIYIGSLYGHIGKVQVQQLIAERL</sequence>